<evidence type="ECO:0000256" key="3">
    <source>
        <dbReference type="ARBA" id="ARBA00023125"/>
    </source>
</evidence>
<feature type="compositionally biased region" description="Polar residues" evidence="6">
    <location>
        <begin position="1"/>
        <end position="19"/>
    </location>
</feature>
<feature type="compositionally biased region" description="Basic residues" evidence="6">
    <location>
        <begin position="126"/>
        <end position="142"/>
    </location>
</feature>
<name>A0A1D2VL49_9ASCO</name>
<dbReference type="STRING" id="1344418.A0A1D2VL49"/>
<feature type="compositionally biased region" description="Low complexity" evidence="6">
    <location>
        <begin position="45"/>
        <end position="59"/>
    </location>
</feature>
<feature type="compositionally biased region" description="Low complexity" evidence="6">
    <location>
        <begin position="174"/>
        <end position="208"/>
    </location>
</feature>
<keyword evidence="4" id="KW-0804">Transcription</keyword>
<dbReference type="SMART" id="SM00066">
    <property type="entry name" value="GAL4"/>
    <property type="match status" value="1"/>
</dbReference>
<evidence type="ECO:0000259" key="7">
    <source>
        <dbReference type="PROSITE" id="PS50048"/>
    </source>
</evidence>
<dbReference type="InterPro" id="IPR001138">
    <property type="entry name" value="Zn2Cys6_DnaBD"/>
</dbReference>
<dbReference type="GO" id="GO:0008270">
    <property type="term" value="F:zinc ion binding"/>
    <property type="evidence" value="ECO:0007669"/>
    <property type="project" value="InterPro"/>
</dbReference>
<dbReference type="PROSITE" id="PS50048">
    <property type="entry name" value="ZN2_CY6_FUNGAL_2"/>
    <property type="match status" value="1"/>
</dbReference>
<dbReference type="GeneID" id="30966435"/>
<dbReference type="Proteomes" id="UP000095038">
    <property type="component" value="Unassembled WGS sequence"/>
</dbReference>
<dbReference type="CDD" id="cd00067">
    <property type="entry name" value="GAL4"/>
    <property type="match status" value="1"/>
</dbReference>
<evidence type="ECO:0000256" key="6">
    <source>
        <dbReference type="SAM" id="MobiDB-lite"/>
    </source>
</evidence>
<evidence type="ECO:0000256" key="5">
    <source>
        <dbReference type="ARBA" id="ARBA00023242"/>
    </source>
</evidence>
<dbReference type="PANTHER" id="PTHR31845">
    <property type="entry name" value="FINGER DOMAIN PROTEIN, PUTATIVE-RELATED"/>
    <property type="match status" value="1"/>
</dbReference>
<dbReference type="Gene3D" id="4.10.240.10">
    <property type="entry name" value="Zn(2)-C6 fungal-type DNA-binding domain"/>
    <property type="match status" value="1"/>
</dbReference>
<keyword evidence="2" id="KW-0805">Transcription regulation</keyword>
<dbReference type="RefSeq" id="XP_020048632.1">
    <property type="nucleotide sequence ID" value="XM_020192799.1"/>
</dbReference>
<accession>A0A1D2VL49</accession>
<dbReference type="InterPro" id="IPR051089">
    <property type="entry name" value="prtT"/>
</dbReference>
<dbReference type="SUPFAM" id="SSF57701">
    <property type="entry name" value="Zn2/Cys6 DNA-binding domain"/>
    <property type="match status" value="1"/>
</dbReference>
<feature type="compositionally biased region" description="Polar residues" evidence="6">
    <location>
        <begin position="1111"/>
        <end position="1120"/>
    </location>
</feature>
<evidence type="ECO:0000313" key="9">
    <source>
        <dbReference type="Proteomes" id="UP000095038"/>
    </source>
</evidence>
<dbReference type="InterPro" id="IPR036864">
    <property type="entry name" value="Zn2-C6_fun-type_DNA-bd_sf"/>
</dbReference>
<keyword evidence="3" id="KW-0238">DNA-binding</keyword>
<keyword evidence="9" id="KW-1185">Reference proteome</keyword>
<feature type="domain" description="Zn(2)-C6 fungal-type" evidence="7">
    <location>
        <begin position="84"/>
        <end position="117"/>
    </location>
</feature>
<feature type="region of interest" description="Disordered" evidence="6">
    <location>
        <begin position="1"/>
        <end position="67"/>
    </location>
</feature>
<feature type="region of interest" description="Disordered" evidence="6">
    <location>
        <begin position="1052"/>
        <end position="1080"/>
    </location>
</feature>
<feature type="compositionally biased region" description="Polar residues" evidence="6">
    <location>
        <begin position="1068"/>
        <end position="1080"/>
    </location>
</feature>
<dbReference type="InParanoid" id="A0A1D2VL49"/>
<reference evidence="9" key="1">
    <citation type="submission" date="2016-05" db="EMBL/GenBank/DDBJ databases">
        <title>Comparative genomics of biotechnologically important yeasts.</title>
        <authorList>
            <consortium name="DOE Joint Genome Institute"/>
            <person name="Riley R."/>
            <person name="Haridas S."/>
            <person name="Wolfe K.H."/>
            <person name="Lopes M.R."/>
            <person name="Hittinger C.T."/>
            <person name="Goker M."/>
            <person name="Salamov A."/>
            <person name="Wisecaver J."/>
            <person name="Long T.M."/>
            <person name="Aerts A.L."/>
            <person name="Barry K."/>
            <person name="Choi C."/>
            <person name="Clum A."/>
            <person name="Coughlan A.Y."/>
            <person name="Deshpande S."/>
            <person name="Douglass A.P."/>
            <person name="Hanson S.J."/>
            <person name="Klenk H.-P."/>
            <person name="Labutti K."/>
            <person name="Lapidus A."/>
            <person name="Lindquist E."/>
            <person name="Lipzen A."/>
            <person name="Meier-Kolthoff J.P."/>
            <person name="Ohm R.A."/>
            <person name="Otillar R.P."/>
            <person name="Pangilinan J."/>
            <person name="Peng Y."/>
            <person name="Rokas A."/>
            <person name="Rosa C.A."/>
            <person name="Scheuner C."/>
            <person name="Sibirny A.A."/>
            <person name="Slot J.C."/>
            <person name="Stielow J.B."/>
            <person name="Sun H."/>
            <person name="Kurtzman C.P."/>
            <person name="Blackwell M."/>
            <person name="Grigoriev I.V."/>
            <person name="Jeffries T.W."/>
        </authorList>
    </citation>
    <scope>NUCLEOTIDE SEQUENCE [LARGE SCALE GENOMIC DNA]</scope>
    <source>
        <strain evidence="9">DSM 1968</strain>
    </source>
</reference>
<feature type="region of interest" description="Disordered" evidence="6">
    <location>
        <begin position="120"/>
        <end position="150"/>
    </location>
</feature>
<feature type="compositionally biased region" description="Low complexity" evidence="6">
    <location>
        <begin position="27"/>
        <end position="38"/>
    </location>
</feature>
<evidence type="ECO:0000256" key="2">
    <source>
        <dbReference type="ARBA" id="ARBA00023015"/>
    </source>
</evidence>
<evidence type="ECO:0000313" key="8">
    <source>
        <dbReference type="EMBL" id="ODV62325.1"/>
    </source>
</evidence>
<gene>
    <name evidence="8" type="ORF">ASCRUDRAFT_74731</name>
</gene>
<dbReference type="OrthoDB" id="8062037at2759"/>
<sequence>MSSNLDINPDNSPSIMVNSKENDTHQPQKPQTQTQIISSKDENNDNNNNSNNNSNNNNDPTKPATKQASLNTTDFANKWRQVRACARCHRLKMRCAYDDPSYTSCKRCFSAGVECSLYHDPTSKFKTTRPRKKQKTNLKSKKLSANSSNINPIMSIDDAIEQLFQSVDYLKKTTSSTNSSSSITNNDKTNNTNNNNDNNNTDTTNSINKDNRQSLNSIKNDIDKLYASQNQLLELQLTLSNIIEEKTALYNQKYSLSTSNPSNLNINPTQSISSQYLNRSSSYSSLKEGPVHIISKLPPIPYERNLLEELIRLKFLTYQTAISKFNFFKSNLLPYWPILKIPLHYSFDYMIKNKPLLLLACIIATCLNKNDVELHDKLSYYLEKNLSQRVCITGDILIDIISCYLILCIWNSPPKKWGSFKHQLDLLLGFSLSLVLDLKTKSGEFVNNSLSRNIPLSNDEKKLIRSFLATYCCGASLELALPKFKLVSWSIIHENCSLALISDLNNQNNDPKDTQRSDIYLSYLSRLLSIGQEMQLFFSNSYSLFFKNDSKDNKNIDQYYTTNNEPNNKKVNDKQIDEHFEKFSKSFNNKSDQITQTDLKIVVSGFENKLLRLMYDYRLTDNSSTAKESYLVGITYNYILMTMYDHIICKILTSTLFFNDNTDNDINDVGDSSRTNLESHEYLKIYDFYLLILKKLINSSKNLISLFLVTCQQTLHIPTFFNYRPMNAFICLLKAKVLIQLIIQHSHAHNNTDNIKQIKKIDFNLIETFNSFYYKYKQYSQTSIIFNKFFLILIKIKSWLKIISDNNFMSMCDYSSLNNFLDVNNQSDSITTTVTNNSLVILLKELGKEKAVESLKPNFVDIKNSNSKDNFSLTLSNTQKLVDPLNFISPVTTISLASSQNSLTIDNSPYSNPISGLKTIDSNNSKDFNSGNSLFASDFNEENNSIAKSNEMNPNPQLETPVVKSLFDKQHAKNPNQINGQRSFLNENISNNIRQTNQRVPIFEPAQHRNSIENFDNMLKDIFMENQMDDFFNVTLSNVDFDDKYFQQLMNDGNTGANNGGNNGEALSPSSISGLFQNSNDVNNPFGGQPIYKQVQSHWEEVFDFSPVPMKTNSSSGTPRNNDEQYSENFESTSDFRERDINSRRALSFNNSYANFTGLDDNNSNINDNNFNNTNSNLGYNISNNNGFQHVNQLSNAGGFDNTNLINNGSNMTNNFNRNMNNFNNNLNNNVENFNSGGASTNNMSFPNAINMTPLDLTPNGTPILSQPNIPPQNSFTPGENTRRFYNNMMNFPPKDNQFW</sequence>
<comment type="subcellular location">
    <subcellularLocation>
        <location evidence="1">Nucleus</location>
    </subcellularLocation>
</comment>
<keyword evidence="5" id="KW-0539">Nucleus</keyword>
<dbReference type="GO" id="GO:0000976">
    <property type="term" value="F:transcription cis-regulatory region binding"/>
    <property type="evidence" value="ECO:0007669"/>
    <property type="project" value="TreeGrafter"/>
</dbReference>
<proteinExistence type="predicted"/>
<feature type="region of interest" description="Disordered" evidence="6">
    <location>
        <begin position="1108"/>
        <end position="1137"/>
    </location>
</feature>
<dbReference type="PROSITE" id="PS00463">
    <property type="entry name" value="ZN2_CY6_FUNGAL_1"/>
    <property type="match status" value="1"/>
</dbReference>
<organism evidence="8 9">
    <name type="scientific">Ascoidea rubescens DSM 1968</name>
    <dbReference type="NCBI Taxonomy" id="1344418"/>
    <lineage>
        <taxon>Eukaryota</taxon>
        <taxon>Fungi</taxon>
        <taxon>Dikarya</taxon>
        <taxon>Ascomycota</taxon>
        <taxon>Saccharomycotina</taxon>
        <taxon>Saccharomycetes</taxon>
        <taxon>Ascoideaceae</taxon>
        <taxon>Ascoidea</taxon>
    </lineage>
</organism>
<protein>
    <recommendedName>
        <fullName evidence="7">Zn(2)-C6 fungal-type domain-containing protein</fullName>
    </recommendedName>
</protein>
<dbReference type="PANTHER" id="PTHR31845:SF10">
    <property type="entry name" value="ZN(II)2CYS6 TRANSCRIPTION FACTOR (EUROFUNG)"/>
    <property type="match status" value="1"/>
</dbReference>
<feature type="region of interest" description="Disordered" evidence="6">
    <location>
        <begin position="174"/>
        <end position="211"/>
    </location>
</feature>
<evidence type="ECO:0000256" key="4">
    <source>
        <dbReference type="ARBA" id="ARBA00023163"/>
    </source>
</evidence>
<dbReference type="Pfam" id="PF00172">
    <property type="entry name" value="Zn_clus"/>
    <property type="match status" value="1"/>
</dbReference>
<dbReference type="GO" id="GO:0005634">
    <property type="term" value="C:nucleus"/>
    <property type="evidence" value="ECO:0007669"/>
    <property type="project" value="UniProtKB-SubCell"/>
</dbReference>
<evidence type="ECO:0000256" key="1">
    <source>
        <dbReference type="ARBA" id="ARBA00004123"/>
    </source>
</evidence>
<dbReference type="EMBL" id="KV454477">
    <property type="protein sequence ID" value="ODV62325.1"/>
    <property type="molecule type" value="Genomic_DNA"/>
</dbReference>
<dbReference type="GO" id="GO:0000981">
    <property type="term" value="F:DNA-binding transcription factor activity, RNA polymerase II-specific"/>
    <property type="evidence" value="ECO:0007669"/>
    <property type="project" value="InterPro"/>
</dbReference>